<comment type="caution">
    <text evidence="11">The sequence shown here is derived from an EMBL/GenBank/DDBJ whole genome shotgun (WGS) entry which is preliminary data.</text>
</comment>
<feature type="domain" description="B box-type" evidence="10">
    <location>
        <begin position="57"/>
        <end position="104"/>
    </location>
</feature>
<keyword evidence="3" id="KW-0677">Repeat</keyword>
<dbReference type="GO" id="GO:0006355">
    <property type="term" value="P:regulation of DNA-templated transcription"/>
    <property type="evidence" value="ECO:0007669"/>
    <property type="project" value="TreeGrafter"/>
</dbReference>
<evidence type="ECO:0000259" key="10">
    <source>
        <dbReference type="PROSITE" id="PS50119"/>
    </source>
</evidence>
<dbReference type="SMART" id="SM00336">
    <property type="entry name" value="BBOX"/>
    <property type="match status" value="2"/>
</dbReference>
<keyword evidence="4 9" id="KW-0863">Zinc-finger</keyword>
<evidence type="ECO:0000313" key="11">
    <source>
        <dbReference type="EMBL" id="CAH9114732.1"/>
    </source>
</evidence>
<proteinExistence type="predicted"/>
<evidence type="ECO:0000256" key="6">
    <source>
        <dbReference type="ARBA" id="ARBA00023015"/>
    </source>
</evidence>
<dbReference type="GO" id="GO:0005634">
    <property type="term" value="C:nucleus"/>
    <property type="evidence" value="ECO:0007669"/>
    <property type="project" value="UniProtKB-SubCell"/>
</dbReference>
<dbReference type="AlphaFoldDB" id="A0AAV0E6L1"/>
<evidence type="ECO:0000256" key="2">
    <source>
        <dbReference type="ARBA" id="ARBA00022723"/>
    </source>
</evidence>
<evidence type="ECO:0000256" key="3">
    <source>
        <dbReference type="ARBA" id="ARBA00022737"/>
    </source>
</evidence>
<evidence type="ECO:0000256" key="7">
    <source>
        <dbReference type="ARBA" id="ARBA00023163"/>
    </source>
</evidence>
<dbReference type="PANTHER" id="PTHR31832">
    <property type="entry name" value="B-BOX ZINC FINGER PROTEIN 22"/>
    <property type="match status" value="1"/>
</dbReference>
<keyword evidence="5" id="KW-0862">Zinc</keyword>
<comment type="subcellular location">
    <subcellularLocation>
        <location evidence="1">Nucleus</location>
    </subcellularLocation>
</comment>
<keyword evidence="7" id="KW-0804">Transcription</keyword>
<keyword evidence="8" id="KW-0539">Nucleus</keyword>
<dbReference type="GO" id="GO:0009640">
    <property type="term" value="P:photomorphogenesis"/>
    <property type="evidence" value="ECO:0007669"/>
    <property type="project" value="TreeGrafter"/>
</dbReference>
<sequence>MKIQCDVCEKEEATFFCSADEAALCQACDGHVHEANILAGKHHRFTLLYHAHHLRPPSQQVCDICKDKRALLFCREERAILCGGCDLRIHTANERTQKHSRFLLTGIKLSASNASPATTGDHPDAATRSSASDVVVSEVDQSGEGSVVSGGGSSISEYLLEAIPGWHVQDFLEYEF</sequence>
<reference evidence="11" key="1">
    <citation type="submission" date="2022-07" db="EMBL/GenBank/DDBJ databases">
        <authorList>
            <person name="Macas J."/>
            <person name="Novak P."/>
            <person name="Neumann P."/>
        </authorList>
    </citation>
    <scope>NUCLEOTIDE SEQUENCE</scope>
</reference>
<dbReference type="PROSITE" id="PS50119">
    <property type="entry name" value="ZF_BBOX"/>
    <property type="match status" value="2"/>
</dbReference>
<dbReference type="GO" id="GO:0008270">
    <property type="term" value="F:zinc ion binding"/>
    <property type="evidence" value="ECO:0007669"/>
    <property type="project" value="UniProtKB-KW"/>
</dbReference>
<evidence type="ECO:0000313" key="12">
    <source>
        <dbReference type="Proteomes" id="UP001152523"/>
    </source>
</evidence>
<organism evidence="11 12">
    <name type="scientific">Cuscuta epithymum</name>
    <dbReference type="NCBI Taxonomy" id="186058"/>
    <lineage>
        <taxon>Eukaryota</taxon>
        <taxon>Viridiplantae</taxon>
        <taxon>Streptophyta</taxon>
        <taxon>Embryophyta</taxon>
        <taxon>Tracheophyta</taxon>
        <taxon>Spermatophyta</taxon>
        <taxon>Magnoliopsida</taxon>
        <taxon>eudicotyledons</taxon>
        <taxon>Gunneridae</taxon>
        <taxon>Pentapetalae</taxon>
        <taxon>asterids</taxon>
        <taxon>lamiids</taxon>
        <taxon>Solanales</taxon>
        <taxon>Convolvulaceae</taxon>
        <taxon>Cuscuteae</taxon>
        <taxon>Cuscuta</taxon>
        <taxon>Cuscuta subgen. Cuscuta</taxon>
    </lineage>
</organism>
<evidence type="ECO:0000256" key="8">
    <source>
        <dbReference type="ARBA" id="ARBA00023242"/>
    </source>
</evidence>
<feature type="domain" description="B box-type" evidence="10">
    <location>
        <begin position="1"/>
        <end position="47"/>
    </location>
</feature>
<keyword evidence="2" id="KW-0479">Metal-binding</keyword>
<dbReference type="InterPro" id="IPR049808">
    <property type="entry name" value="CONSTANS-like_Bbox1"/>
</dbReference>
<dbReference type="Gene3D" id="3.30.160.60">
    <property type="entry name" value="Classic Zinc Finger"/>
    <property type="match status" value="1"/>
</dbReference>
<dbReference type="EMBL" id="CAMAPF010000231">
    <property type="protein sequence ID" value="CAH9114732.1"/>
    <property type="molecule type" value="Genomic_DNA"/>
</dbReference>
<dbReference type="Pfam" id="PF00643">
    <property type="entry name" value="zf-B_box"/>
    <property type="match status" value="2"/>
</dbReference>
<dbReference type="PANTHER" id="PTHR31832:SF52">
    <property type="entry name" value="B-BOX ZINC FINGER PROTEIN 21"/>
    <property type="match status" value="1"/>
</dbReference>
<dbReference type="InterPro" id="IPR051979">
    <property type="entry name" value="B-box_zinc_finger"/>
</dbReference>
<evidence type="ECO:0000256" key="5">
    <source>
        <dbReference type="ARBA" id="ARBA00022833"/>
    </source>
</evidence>
<protein>
    <recommendedName>
        <fullName evidence="10">B box-type domain-containing protein</fullName>
    </recommendedName>
</protein>
<keyword evidence="12" id="KW-1185">Reference proteome</keyword>
<keyword evidence="6" id="KW-0805">Transcription regulation</keyword>
<accession>A0AAV0E6L1</accession>
<dbReference type="Proteomes" id="UP001152523">
    <property type="component" value="Unassembled WGS sequence"/>
</dbReference>
<name>A0AAV0E6L1_9ASTE</name>
<gene>
    <name evidence="11" type="ORF">CEPIT_LOCUS20835</name>
</gene>
<dbReference type="InterPro" id="IPR000315">
    <property type="entry name" value="Znf_B-box"/>
</dbReference>
<dbReference type="CDD" id="cd19821">
    <property type="entry name" value="Bbox1_BBX-like"/>
    <property type="match status" value="2"/>
</dbReference>
<evidence type="ECO:0000256" key="4">
    <source>
        <dbReference type="ARBA" id="ARBA00022771"/>
    </source>
</evidence>
<evidence type="ECO:0000256" key="1">
    <source>
        <dbReference type="ARBA" id="ARBA00004123"/>
    </source>
</evidence>
<evidence type="ECO:0000256" key="9">
    <source>
        <dbReference type="PROSITE-ProRule" id="PRU00024"/>
    </source>
</evidence>